<sequence>MARWRIHLTVLGVGLFFVNAGMTMIIPFLPLYLQELGVSDPHRVAVWASVIFAANFFTAFLFQPLWGSLADRYGRKMMVLRSGFGMAIVMTLMGLAGGPWQLLLLRILNGVVSGFAPASIALMNVGTPRDKIGYTMGTLQSSVVAGTILGPLFGGFMAEHYGYRPIFFITGGLLFIASLLALLLVKEEPVSKENGRSRERGTLFGSFRPLFRARGLNMLNVTTVVIQFALLAPVALLPLFVQELSGQAGMVAFYAGLVGSVNGLSNMIAAPLLGRLGDKIGSVRILLFCLLGSALIGLPQAFVSGTWQLIAVRFALGVCMGGLLPSVNALIGRYAPPNRESAAYSLNSSMYALGSMLGPLVGGFVSESLTIRGIFVLSSLLMAACGLWLQYGLPKPDKQVQLQPEAGA</sequence>
<dbReference type="OrthoDB" id="65739at2"/>
<keyword evidence="2" id="KW-0813">Transport</keyword>
<keyword evidence="3" id="KW-1003">Cell membrane</keyword>
<feature type="transmembrane region" description="Helical" evidence="7">
    <location>
        <begin position="253"/>
        <end position="273"/>
    </location>
</feature>
<feature type="transmembrane region" description="Helical" evidence="7">
    <location>
        <begin position="103"/>
        <end position="125"/>
    </location>
</feature>
<evidence type="ECO:0000313" key="10">
    <source>
        <dbReference type="Proteomes" id="UP000282311"/>
    </source>
</evidence>
<dbReference type="Pfam" id="PF07690">
    <property type="entry name" value="MFS_1"/>
    <property type="match status" value="2"/>
</dbReference>
<dbReference type="InterPro" id="IPR001958">
    <property type="entry name" value="Tet-R_TetA/multi-R_MdtG-like"/>
</dbReference>
<keyword evidence="10" id="KW-1185">Reference proteome</keyword>
<dbReference type="Proteomes" id="UP000282311">
    <property type="component" value="Unassembled WGS sequence"/>
</dbReference>
<feature type="transmembrane region" description="Helical" evidence="7">
    <location>
        <begin position="7"/>
        <end position="32"/>
    </location>
</feature>
<evidence type="ECO:0000256" key="1">
    <source>
        <dbReference type="ARBA" id="ARBA00004651"/>
    </source>
</evidence>
<feature type="transmembrane region" description="Helical" evidence="7">
    <location>
        <begin position="44"/>
        <end position="66"/>
    </location>
</feature>
<dbReference type="Gene3D" id="1.20.1720.10">
    <property type="entry name" value="Multidrug resistance protein D"/>
    <property type="match status" value="1"/>
</dbReference>
<evidence type="ECO:0000256" key="2">
    <source>
        <dbReference type="ARBA" id="ARBA00022448"/>
    </source>
</evidence>
<protein>
    <submittedName>
        <fullName evidence="9">MFS transporter</fullName>
    </submittedName>
</protein>
<feature type="transmembrane region" description="Helical" evidence="7">
    <location>
        <begin position="132"/>
        <end position="154"/>
    </location>
</feature>
<dbReference type="GO" id="GO:0022857">
    <property type="term" value="F:transmembrane transporter activity"/>
    <property type="evidence" value="ECO:0007669"/>
    <property type="project" value="InterPro"/>
</dbReference>
<dbReference type="SUPFAM" id="SSF103473">
    <property type="entry name" value="MFS general substrate transporter"/>
    <property type="match status" value="1"/>
</dbReference>
<name>A0A3B0BP86_9BACL</name>
<feature type="transmembrane region" description="Helical" evidence="7">
    <location>
        <begin position="285"/>
        <end position="303"/>
    </location>
</feature>
<feature type="transmembrane region" description="Helical" evidence="7">
    <location>
        <begin position="343"/>
        <end position="365"/>
    </location>
</feature>
<organism evidence="9 10">
    <name type="scientific">Paenibacillus ginsengarvi</name>
    <dbReference type="NCBI Taxonomy" id="400777"/>
    <lineage>
        <taxon>Bacteria</taxon>
        <taxon>Bacillati</taxon>
        <taxon>Bacillota</taxon>
        <taxon>Bacilli</taxon>
        <taxon>Bacillales</taxon>
        <taxon>Paenibacillaceae</taxon>
        <taxon>Paenibacillus</taxon>
    </lineage>
</organism>
<dbReference type="RefSeq" id="WP_120750428.1">
    <property type="nucleotide sequence ID" value="NZ_RBAH01000025.1"/>
</dbReference>
<evidence type="ECO:0000256" key="6">
    <source>
        <dbReference type="ARBA" id="ARBA00023136"/>
    </source>
</evidence>
<feature type="transmembrane region" description="Helical" evidence="7">
    <location>
        <begin position="309"/>
        <end position="331"/>
    </location>
</feature>
<comment type="caution">
    <text evidence="9">The sequence shown here is derived from an EMBL/GenBank/DDBJ whole genome shotgun (WGS) entry which is preliminary data.</text>
</comment>
<reference evidence="9 10" key="1">
    <citation type="journal article" date="2007" name="Int. J. Syst. Evol. Microbiol.">
        <title>Paenibacillus ginsengarvi sp. nov., isolated from soil from ginseng cultivation.</title>
        <authorList>
            <person name="Yoon M.H."/>
            <person name="Ten L.N."/>
            <person name="Im W.T."/>
        </authorList>
    </citation>
    <scope>NUCLEOTIDE SEQUENCE [LARGE SCALE GENOMIC DNA]</scope>
    <source>
        <strain evidence="9 10">KCTC 13059</strain>
    </source>
</reference>
<feature type="transmembrane region" description="Helical" evidence="7">
    <location>
        <begin position="218"/>
        <end position="241"/>
    </location>
</feature>
<evidence type="ECO:0000256" key="4">
    <source>
        <dbReference type="ARBA" id="ARBA00022692"/>
    </source>
</evidence>
<evidence type="ECO:0000256" key="3">
    <source>
        <dbReference type="ARBA" id="ARBA00022475"/>
    </source>
</evidence>
<dbReference type="EMBL" id="RBAH01000025">
    <property type="protein sequence ID" value="RKN74158.1"/>
    <property type="molecule type" value="Genomic_DNA"/>
</dbReference>
<dbReference type="InterPro" id="IPR020846">
    <property type="entry name" value="MFS_dom"/>
</dbReference>
<feature type="transmembrane region" description="Helical" evidence="7">
    <location>
        <begin position="166"/>
        <end position="185"/>
    </location>
</feature>
<comment type="subcellular location">
    <subcellularLocation>
        <location evidence="1">Cell membrane</location>
        <topology evidence="1">Multi-pass membrane protein</topology>
    </subcellularLocation>
</comment>
<feature type="transmembrane region" description="Helical" evidence="7">
    <location>
        <begin position="371"/>
        <end position="389"/>
    </location>
</feature>
<keyword evidence="6 7" id="KW-0472">Membrane</keyword>
<dbReference type="AlphaFoldDB" id="A0A3B0BP86"/>
<dbReference type="Gene3D" id="1.20.1250.20">
    <property type="entry name" value="MFS general substrate transporter like domains"/>
    <property type="match status" value="1"/>
</dbReference>
<evidence type="ECO:0000259" key="8">
    <source>
        <dbReference type="PROSITE" id="PS50850"/>
    </source>
</evidence>
<dbReference type="InterPro" id="IPR036259">
    <property type="entry name" value="MFS_trans_sf"/>
</dbReference>
<evidence type="ECO:0000256" key="5">
    <source>
        <dbReference type="ARBA" id="ARBA00022989"/>
    </source>
</evidence>
<proteinExistence type="predicted"/>
<dbReference type="GO" id="GO:0005886">
    <property type="term" value="C:plasma membrane"/>
    <property type="evidence" value="ECO:0007669"/>
    <property type="project" value="UniProtKB-SubCell"/>
</dbReference>
<dbReference type="PROSITE" id="PS50850">
    <property type="entry name" value="MFS"/>
    <property type="match status" value="1"/>
</dbReference>
<feature type="domain" description="Major facilitator superfamily (MFS) profile" evidence="8">
    <location>
        <begin position="7"/>
        <end position="397"/>
    </location>
</feature>
<keyword evidence="5 7" id="KW-1133">Transmembrane helix</keyword>
<dbReference type="PANTHER" id="PTHR43414">
    <property type="entry name" value="MULTIDRUG RESISTANCE PROTEIN MDTG"/>
    <property type="match status" value="1"/>
</dbReference>
<gene>
    <name evidence="9" type="ORF">D7M11_27295</name>
</gene>
<dbReference type="PANTHER" id="PTHR43414:SF6">
    <property type="entry name" value="MULTIDRUG RESISTANCE PROTEIN MDTG"/>
    <property type="match status" value="1"/>
</dbReference>
<keyword evidence="4 7" id="KW-0812">Transmembrane</keyword>
<dbReference type="PRINTS" id="PR01035">
    <property type="entry name" value="TCRTETA"/>
</dbReference>
<evidence type="ECO:0000313" key="9">
    <source>
        <dbReference type="EMBL" id="RKN74158.1"/>
    </source>
</evidence>
<dbReference type="InterPro" id="IPR011701">
    <property type="entry name" value="MFS"/>
</dbReference>
<evidence type="ECO:0000256" key="7">
    <source>
        <dbReference type="SAM" id="Phobius"/>
    </source>
</evidence>
<feature type="transmembrane region" description="Helical" evidence="7">
    <location>
        <begin position="78"/>
        <end position="97"/>
    </location>
</feature>
<accession>A0A3B0BP86</accession>